<gene>
    <name evidence="7" type="ORF">CTOB1V02_LOCUS16515</name>
</gene>
<evidence type="ECO:0000256" key="2">
    <source>
        <dbReference type="ARBA" id="ARBA00007532"/>
    </source>
</evidence>
<evidence type="ECO:0000313" key="7">
    <source>
        <dbReference type="EMBL" id="CAD7238700.1"/>
    </source>
</evidence>
<dbReference type="AlphaFoldDB" id="A0A7R8WXH7"/>
<dbReference type="EMBL" id="OB706933">
    <property type="protein sequence ID" value="CAD7238700.1"/>
    <property type="molecule type" value="Genomic_DNA"/>
</dbReference>
<reference evidence="7" key="1">
    <citation type="submission" date="2020-11" db="EMBL/GenBank/DDBJ databases">
        <authorList>
            <person name="Tran Van P."/>
        </authorList>
    </citation>
    <scope>NUCLEOTIDE SEQUENCE</scope>
</reference>
<proteinExistence type="inferred from homology"/>
<dbReference type="PANTHER" id="PTHR42737">
    <property type="entry name" value="GLUTATHIONE REDUCTASE"/>
    <property type="match status" value="1"/>
</dbReference>
<keyword evidence="3" id="KW-0560">Oxidoreductase</keyword>
<dbReference type="GO" id="GO:0006749">
    <property type="term" value="P:glutathione metabolic process"/>
    <property type="evidence" value="ECO:0007669"/>
    <property type="project" value="TreeGrafter"/>
</dbReference>
<comment type="similarity">
    <text evidence="2">Belongs to the class-I pyridine nucleotide-disulfide oxidoreductase family.</text>
</comment>
<organism evidence="7">
    <name type="scientific">Cyprideis torosa</name>
    <dbReference type="NCBI Taxonomy" id="163714"/>
    <lineage>
        <taxon>Eukaryota</taxon>
        <taxon>Metazoa</taxon>
        <taxon>Ecdysozoa</taxon>
        <taxon>Arthropoda</taxon>
        <taxon>Crustacea</taxon>
        <taxon>Oligostraca</taxon>
        <taxon>Ostracoda</taxon>
        <taxon>Podocopa</taxon>
        <taxon>Podocopida</taxon>
        <taxon>Cytherocopina</taxon>
        <taxon>Cytheroidea</taxon>
        <taxon>Cytherideidae</taxon>
        <taxon>Cyprideis</taxon>
    </lineage>
</organism>
<evidence type="ECO:0000256" key="1">
    <source>
        <dbReference type="ARBA" id="ARBA00001974"/>
    </source>
</evidence>
<dbReference type="InterPro" id="IPR036188">
    <property type="entry name" value="FAD/NAD-bd_sf"/>
</dbReference>
<name>A0A7R8WXH7_9CRUS</name>
<evidence type="ECO:0000256" key="5">
    <source>
        <dbReference type="ARBA" id="ARBA00023284"/>
    </source>
</evidence>
<dbReference type="InterPro" id="IPR046952">
    <property type="entry name" value="GSHR/TRXR-like"/>
</dbReference>
<dbReference type="Pfam" id="PF07992">
    <property type="entry name" value="Pyr_redox_2"/>
    <property type="match status" value="1"/>
</dbReference>
<dbReference type="GO" id="GO:0050660">
    <property type="term" value="F:flavin adenine dinucleotide binding"/>
    <property type="evidence" value="ECO:0007669"/>
    <property type="project" value="InterPro"/>
</dbReference>
<comment type="cofactor">
    <cofactor evidence="1">
        <name>FAD</name>
        <dbReference type="ChEBI" id="CHEBI:57692"/>
    </cofactor>
</comment>
<dbReference type="Gene3D" id="3.50.50.60">
    <property type="entry name" value="FAD/NAD(P)-binding domain"/>
    <property type="match status" value="1"/>
</dbReference>
<dbReference type="GO" id="GO:0034599">
    <property type="term" value="P:cellular response to oxidative stress"/>
    <property type="evidence" value="ECO:0007669"/>
    <property type="project" value="TreeGrafter"/>
</dbReference>
<dbReference type="PRINTS" id="PR00368">
    <property type="entry name" value="FADPNR"/>
</dbReference>
<feature type="non-terminal residue" evidence="7">
    <location>
        <position position="268"/>
    </location>
</feature>
<evidence type="ECO:0000256" key="4">
    <source>
        <dbReference type="ARBA" id="ARBA00023157"/>
    </source>
</evidence>
<sequence>MPSDARAYGWDIKDGAFDWSIFSGHLTKELDRLEDIYRGLLKNSGVETFDQRARIVDPHTIELADGTRKSAKHILIATGGRPVRPEVPGAQCGIVSDDIFHLETLPKSVLIIGGGFIACEFACILHGLGVEVTQYYRGAQILRGFDDEARGLIADSMRERGINLHTGTNIAEARPAAEAQGDGMIAPVEAAHTGGPWEKSVDGPVWVKATNGQAEVFDQVLFATGRRPNTDDMGLEEVGVTLGRGGQVLVDGYSQTNIPSIFAIGDVT</sequence>
<keyword evidence="5" id="KW-0676">Redox-active center</keyword>
<accession>A0A7R8WXH7</accession>
<feature type="domain" description="FAD/NAD(P)-binding" evidence="6">
    <location>
        <begin position="19"/>
        <end position="268"/>
    </location>
</feature>
<keyword evidence="4" id="KW-1015">Disulfide bond</keyword>
<dbReference type="GO" id="GO:0005829">
    <property type="term" value="C:cytosol"/>
    <property type="evidence" value="ECO:0007669"/>
    <property type="project" value="TreeGrafter"/>
</dbReference>
<evidence type="ECO:0000259" key="6">
    <source>
        <dbReference type="Pfam" id="PF07992"/>
    </source>
</evidence>
<dbReference type="InterPro" id="IPR023753">
    <property type="entry name" value="FAD/NAD-binding_dom"/>
</dbReference>
<dbReference type="GO" id="GO:0005739">
    <property type="term" value="C:mitochondrion"/>
    <property type="evidence" value="ECO:0007669"/>
    <property type="project" value="TreeGrafter"/>
</dbReference>
<dbReference type="PRINTS" id="PR00411">
    <property type="entry name" value="PNDRDTASEI"/>
</dbReference>
<dbReference type="OrthoDB" id="5956163at2759"/>
<protein>
    <recommendedName>
        <fullName evidence="6">FAD/NAD(P)-binding domain-containing protein</fullName>
    </recommendedName>
</protein>
<dbReference type="GO" id="GO:0045454">
    <property type="term" value="P:cell redox homeostasis"/>
    <property type="evidence" value="ECO:0007669"/>
    <property type="project" value="InterPro"/>
</dbReference>
<dbReference type="GO" id="GO:0004362">
    <property type="term" value="F:glutathione-disulfide reductase (NADPH) activity"/>
    <property type="evidence" value="ECO:0007669"/>
    <property type="project" value="TreeGrafter"/>
</dbReference>
<dbReference type="SUPFAM" id="SSF51905">
    <property type="entry name" value="FAD/NAD(P)-binding domain"/>
    <property type="match status" value="1"/>
</dbReference>
<dbReference type="PANTHER" id="PTHR42737:SF2">
    <property type="entry name" value="GLUTATHIONE REDUCTASE"/>
    <property type="match status" value="1"/>
</dbReference>
<evidence type="ECO:0000256" key="3">
    <source>
        <dbReference type="ARBA" id="ARBA00023002"/>
    </source>
</evidence>